<evidence type="ECO:0000256" key="3">
    <source>
        <dbReference type="ARBA" id="ARBA00022448"/>
    </source>
</evidence>
<keyword evidence="5" id="KW-0472">Membrane</keyword>
<evidence type="ECO:0000313" key="15">
    <source>
        <dbReference type="Proteomes" id="UP001454036"/>
    </source>
</evidence>
<feature type="chain" id="PRO_5043349028" description="Bifunctional inhibitor/plant lipid transfer protein/seed storage helical domain-containing protein" evidence="12">
    <location>
        <begin position="21"/>
        <end position="186"/>
    </location>
</feature>
<comment type="subcellular location">
    <subcellularLocation>
        <location evidence="1">Cell membrane</location>
        <topology evidence="1">Lipid-anchor</topology>
        <topology evidence="1">GPI-anchor</topology>
    </subcellularLocation>
</comment>
<evidence type="ECO:0000256" key="2">
    <source>
        <dbReference type="ARBA" id="ARBA00009748"/>
    </source>
</evidence>
<comment type="similarity">
    <text evidence="2">Belongs to the plant LTP family.</text>
</comment>
<evidence type="ECO:0000256" key="6">
    <source>
        <dbReference type="ARBA" id="ARBA00022729"/>
    </source>
</evidence>
<dbReference type="GO" id="GO:0006869">
    <property type="term" value="P:lipid transport"/>
    <property type="evidence" value="ECO:0007669"/>
    <property type="project" value="InterPro"/>
</dbReference>
<keyword evidence="7" id="KW-0446">Lipid-binding</keyword>
<comment type="caution">
    <text evidence="14">The sequence shown here is derived from an EMBL/GenBank/DDBJ whole genome shotgun (WGS) entry which is preliminary data.</text>
</comment>
<evidence type="ECO:0000259" key="13">
    <source>
        <dbReference type="SMART" id="SM00499"/>
    </source>
</evidence>
<dbReference type="Pfam" id="PF14368">
    <property type="entry name" value="LTP_2"/>
    <property type="match status" value="1"/>
</dbReference>
<evidence type="ECO:0000256" key="4">
    <source>
        <dbReference type="ARBA" id="ARBA00022475"/>
    </source>
</evidence>
<dbReference type="SUPFAM" id="SSF47699">
    <property type="entry name" value="Bifunctional inhibitor/lipid-transfer protein/seed storage 2S albumin"/>
    <property type="match status" value="1"/>
</dbReference>
<dbReference type="PANTHER" id="PTHR33044">
    <property type="entry name" value="BIFUNCTIONAL INHIBITOR/LIPID-TRANSFER PROTEIN/SEED STORAGE 2S ALBUMIN SUPERFAMILY PROTEIN-RELATED"/>
    <property type="match status" value="1"/>
</dbReference>
<organism evidence="14 15">
    <name type="scientific">Lithospermum erythrorhizon</name>
    <name type="common">Purple gromwell</name>
    <name type="synonym">Lithospermum officinale var. erythrorhizon</name>
    <dbReference type="NCBI Taxonomy" id="34254"/>
    <lineage>
        <taxon>Eukaryota</taxon>
        <taxon>Viridiplantae</taxon>
        <taxon>Streptophyta</taxon>
        <taxon>Embryophyta</taxon>
        <taxon>Tracheophyta</taxon>
        <taxon>Spermatophyta</taxon>
        <taxon>Magnoliopsida</taxon>
        <taxon>eudicotyledons</taxon>
        <taxon>Gunneridae</taxon>
        <taxon>Pentapetalae</taxon>
        <taxon>asterids</taxon>
        <taxon>lamiids</taxon>
        <taxon>Boraginales</taxon>
        <taxon>Boraginaceae</taxon>
        <taxon>Boraginoideae</taxon>
        <taxon>Lithospermeae</taxon>
        <taxon>Lithospermum</taxon>
    </lineage>
</organism>
<feature type="compositionally biased region" description="Low complexity" evidence="11">
    <location>
        <begin position="130"/>
        <end position="143"/>
    </location>
</feature>
<proteinExistence type="inferred from homology"/>
<evidence type="ECO:0000256" key="8">
    <source>
        <dbReference type="ARBA" id="ARBA00023157"/>
    </source>
</evidence>
<keyword evidence="15" id="KW-1185">Reference proteome</keyword>
<evidence type="ECO:0000256" key="5">
    <source>
        <dbReference type="ARBA" id="ARBA00022622"/>
    </source>
</evidence>
<keyword evidence="6 12" id="KW-0732">Signal</keyword>
<feature type="domain" description="Bifunctional inhibitor/plant lipid transfer protein/seed storage helical" evidence="13">
    <location>
        <begin position="39"/>
        <end position="117"/>
    </location>
</feature>
<feature type="signal peptide" evidence="12">
    <location>
        <begin position="1"/>
        <end position="20"/>
    </location>
</feature>
<evidence type="ECO:0000256" key="11">
    <source>
        <dbReference type="SAM" id="MobiDB-lite"/>
    </source>
</evidence>
<sequence>MASTTTKIATFFYILLPIWALTTTTSSTTHLSPSPSVDCSIVIVNLAECLSFVRAGSTTKKPEGACCNGLKTVLKTNPECICEGFKNSAQFGIDLNVTKALTLPQACKVSAPSITNCGLSLAPGAAPALSPMPSSPSGMAGAPTTSIGGSEVSPAQAPGTSGARALSTSAGSLVLTLVVMASLTLF</sequence>
<evidence type="ECO:0000256" key="1">
    <source>
        <dbReference type="ARBA" id="ARBA00004609"/>
    </source>
</evidence>
<keyword evidence="10" id="KW-0449">Lipoprotein</keyword>
<evidence type="ECO:0000256" key="10">
    <source>
        <dbReference type="ARBA" id="ARBA00023288"/>
    </source>
</evidence>
<keyword evidence="9" id="KW-0325">Glycoprotein</keyword>
<keyword evidence="5" id="KW-0336">GPI-anchor</keyword>
<dbReference type="InterPro" id="IPR043325">
    <property type="entry name" value="LTSS"/>
</dbReference>
<dbReference type="EMBL" id="BAABME010028426">
    <property type="protein sequence ID" value="GAA0179149.1"/>
    <property type="molecule type" value="Genomic_DNA"/>
</dbReference>
<dbReference type="GO" id="GO:0098552">
    <property type="term" value="C:side of membrane"/>
    <property type="evidence" value="ECO:0007669"/>
    <property type="project" value="UniProtKB-KW"/>
</dbReference>
<dbReference type="GO" id="GO:0005886">
    <property type="term" value="C:plasma membrane"/>
    <property type="evidence" value="ECO:0007669"/>
    <property type="project" value="UniProtKB-SubCell"/>
</dbReference>
<name>A0AAV3RPV4_LITER</name>
<protein>
    <recommendedName>
        <fullName evidence="13">Bifunctional inhibitor/plant lipid transfer protein/seed storage helical domain-containing protein</fullName>
    </recommendedName>
</protein>
<reference evidence="14 15" key="1">
    <citation type="submission" date="2024-01" db="EMBL/GenBank/DDBJ databases">
        <title>The complete chloroplast genome sequence of Lithospermum erythrorhizon: insights into the phylogenetic relationship among Boraginaceae species and the maternal lineages of purple gromwells.</title>
        <authorList>
            <person name="Okada T."/>
            <person name="Watanabe K."/>
        </authorList>
    </citation>
    <scope>NUCLEOTIDE SEQUENCE [LARGE SCALE GENOMIC DNA]</scope>
</reference>
<keyword evidence="3" id="KW-0813">Transport</keyword>
<dbReference type="Gene3D" id="1.10.110.10">
    <property type="entry name" value="Plant lipid-transfer and hydrophobic proteins"/>
    <property type="match status" value="1"/>
</dbReference>
<dbReference type="CDD" id="cd00010">
    <property type="entry name" value="AAI_LTSS"/>
    <property type="match status" value="1"/>
</dbReference>
<evidence type="ECO:0000313" key="14">
    <source>
        <dbReference type="EMBL" id="GAA0179149.1"/>
    </source>
</evidence>
<accession>A0AAV3RPV4</accession>
<feature type="region of interest" description="Disordered" evidence="11">
    <location>
        <begin position="130"/>
        <end position="161"/>
    </location>
</feature>
<evidence type="ECO:0000256" key="12">
    <source>
        <dbReference type="SAM" id="SignalP"/>
    </source>
</evidence>
<dbReference type="InterPro" id="IPR016140">
    <property type="entry name" value="Bifunc_inhib/LTP/seed_store"/>
</dbReference>
<gene>
    <name evidence="14" type="ORF">LIER_42202</name>
</gene>
<dbReference type="Proteomes" id="UP001454036">
    <property type="component" value="Unassembled WGS sequence"/>
</dbReference>
<dbReference type="FunFam" id="1.10.110.10:FF:000001">
    <property type="entry name" value="Bifunctional inhibitor/lipid-transfer protein/seed storage 2S albumin superfamily protein"/>
    <property type="match status" value="1"/>
</dbReference>
<dbReference type="PRINTS" id="PR00382">
    <property type="entry name" value="LIPIDTRNSFER"/>
</dbReference>
<keyword evidence="4" id="KW-1003">Cell membrane</keyword>
<dbReference type="AlphaFoldDB" id="A0AAV3RPV4"/>
<dbReference type="InterPro" id="IPR036312">
    <property type="entry name" value="Bifun_inhib/LTP/seed_sf"/>
</dbReference>
<keyword evidence="8" id="KW-1015">Disulfide bond</keyword>
<evidence type="ECO:0000256" key="9">
    <source>
        <dbReference type="ARBA" id="ARBA00023180"/>
    </source>
</evidence>
<dbReference type="GO" id="GO:0008289">
    <property type="term" value="F:lipid binding"/>
    <property type="evidence" value="ECO:0007669"/>
    <property type="project" value="UniProtKB-KW"/>
</dbReference>
<evidence type="ECO:0000256" key="7">
    <source>
        <dbReference type="ARBA" id="ARBA00023121"/>
    </source>
</evidence>
<dbReference type="SMART" id="SM00499">
    <property type="entry name" value="AAI"/>
    <property type="match status" value="1"/>
</dbReference>
<dbReference type="InterPro" id="IPR000528">
    <property type="entry name" value="Plant_nsLTP"/>
</dbReference>